<dbReference type="OrthoDB" id="10339199at2759"/>
<dbReference type="Gramene" id="OMO93886">
    <property type="protein sequence ID" value="OMO93886"/>
    <property type="gene ID" value="CCACVL1_06292"/>
</dbReference>
<feature type="region of interest" description="Disordered" evidence="1">
    <location>
        <begin position="1"/>
        <end position="21"/>
    </location>
</feature>
<keyword evidence="3" id="KW-1185">Reference proteome</keyword>
<sequence>MAIGNFPVTCGSGKGSDDQWSTVERAVVETG</sequence>
<gene>
    <name evidence="2" type="ORF">CCACVL1_06292</name>
</gene>
<protein>
    <submittedName>
        <fullName evidence="2">Uncharacterized protein</fullName>
    </submittedName>
</protein>
<reference evidence="2 3" key="1">
    <citation type="submission" date="2013-09" db="EMBL/GenBank/DDBJ databases">
        <title>Corchorus capsularis genome sequencing.</title>
        <authorList>
            <person name="Alam M."/>
            <person name="Haque M.S."/>
            <person name="Islam M.S."/>
            <person name="Emdad E.M."/>
            <person name="Islam M.M."/>
            <person name="Ahmed B."/>
            <person name="Halim A."/>
            <person name="Hossen Q.M.M."/>
            <person name="Hossain M.Z."/>
            <person name="Ahmed R."/>
            <person name="Khan M.M."/>
            <person name="Islam R."/>
            <person name="Rashid M.M."/>
            <person name="Khan S.A."/>
            <person name="Rahman M.S."/>
            <person name="Alam M."/>
        </authorList>
    </citation>
    <scope>NUCLEOTIDE SEQUENCE [LARGE SCALE GENOMIC DNA]</scope>
    <source>
        <strain evidence="3">cv. CVL-1</strain>
        <tissue evidence="2">Whole seedling</tissue>
    </source>
</reference>
<dbReference type="Proteomes" id="UP000188268">
    <property type="component" value="Unassembled WGS sequence"/>
</dbReference>
<name>A0A1R3JGD3_COCAP</name>
<proteinExistence type="predicted"/>
<dbReference type="AlphaFoldDB" id="A0A1R3JGD3"/>
<evidence type="ECO:0000256" key="1">
    <source>
        <dbReference type="SAM" id="MobiDB-lite"/>
    </source>
</evidence>
<dbReference type="EMBL" id="AWWV01008016">
    <property type="protein sequence ID" value="OMO93886.1"/>
    <property type="molecule type" value="Genomic_DNA"/>
</dbReference>
<comment type="caution">
    <text evidence="2">The sequence shown here is derived from an EMBL/GenBank/DDBJ whole genome shotgun (WGS) entry which is preliminary data.</text>
</comment>
<evidence type="ECO:0000313" key="2">
    <source>
        <dbReference type="EMBL" id="OMO93886.1"/>
    </source>
</evidence>
<evidence type="ECO:0000313" key="3">
    <source>
        <dbReference type="Proteomes" id="UP000188268"/>
    </source>
</evidence>
<organism evidence="2 3">
    <name type="scientific">Corchorus capsularis</name>
    <name type="common">Jute</name>
    <dbReference type="NCBI Taxonomy" id="210143"/>
    <lineage>
        <taxon>Eukaryota</taxon>
        <taxon>Viridiplantae</taxon>
        <taxon>Streptophyta</taxon>
        <taxon>Embryophyta</taxon>
        <taxon>Tracheophyta</taxon>
        <taxon>Spermatophyta</taxon>
        <taxon>Magnoliopsida</taxon>
        <taxon>eudicotyledons</taxon>
        <taxon>Gunneridae</taxon>
        <taxon>Pentapetalae</taxon>
        <taxon>rosids</taxon>
        <taxon>malvids</taxon>
        <taxon>Malvales</taxon>
        <taxon>Malvaceae</taxon>
        <taxon>Grewioideae</taxon>
        <taxon>Apeibeae</taxon>
        <taxon>Corchorus</taxon>
    </lineage>
</organism>
<accession>A0A1R3JGD3</accession>